<dbReference type="CDD" id="cd00093">
    <property type="entry name" value="HTH_XRE"/>
    <property type="match status" value="1"/>
</dbReference>
<name>A0A926EI00_9FIRM</name>
<dbReference type="EMBL" id="JACRSY010000015">
    <property type="protein sequence ID" value="MBC8579991.1"/>
    <property type="molecule type" value="Genomic_DNA"/>
</dbReference>
<dbReference type="Gene3D" id="1.10.260.40">
    <property type="entry name" value="lambda repressor-like DNA-binding domains"/>
    <property type="match status" value="1"/>
</dbReference>
<keyword evidence="3" id="KW-1185">Reference proteome</keyword>
<dbReference type="Proteomes" id="UP000655830">
    <property type="component" value="Unassembled WGS sequence"/>
</dbReference>
<dbReference type="AlphaFoldDB" id="A0A926EI00"/>
<dbReference type="InterPro" id="IPR001387">
    <property type="entry name" value="Cro/C1-type_HTH"/>
</dbReference>
<protein>
    <submittedName>
        <fullName evidence="2">Helix-turn-helix transcriptional regulator</fullName>
    </submittedName>
</protein>
<feature type="domain" description="HTH cro/C1-type" evidence="1">
    <location>
        <begin position="14"/>
        <end position="68"/>
    </location>
</feature>
<reference evidence="2" key="1">
    <citation type="submission" date="2020-08" db="EMBL/GenBank/DDBJ databases">
        <title>Genome public.</title>
        <authorList>
            <person name="Liu C."/>
            <person name="Sun Q."/>
        </authorList>
    </citation>
    <scope>NUCLEOTIDE SEQUENCE</scope>
    <source>
        <strain evidence="2">NSJ-12</strain>
    </source>
</reference>
<evidence type="ECO:0000313" key="3">
    <source>
        <dbReference type="Proteomes" id="UP000655830"/>
    </source>
</evidence>
<comment type="caution">
    <text evidence="2">The sequence shown here is derived from an EMBL/GenBank/DDBJ whole genome shotgun (WGS) entry which is preliminary data.</text>
</comment>
<dbReference type="RefSeq" id="WP_249332887.1">
    <property type="nucleotide sequence ID" value="NZ_JACRSY010000015.1"/>
</dbReference>
<dbReference type="SUPFAM" id="SSF47413">
    <property type="entry name" value="lambda repressor-like DNA-binding domains"/>
    <property type="match status" value="1"/>
</dbReference>
<dbReference type="Pfam" id="PF13560">
    <property type="entry name" value="HTH_31"/>
    <property type="match status" value="1"/>
</dbReference>
<evidence type="ECO:0000313" key="2">
    <source>
        <dbReference type="EMBL" id="MBC8579991.1"/>
    </source>
</evidence>
<sequence>MNKNEVWIEAGSKLRNIRKKKGLSVFQVRDELGVPLSYIIKLERGKVMPSEAIIVSLAMLYEIDRKQIYDMYQLIESNRAEEIASLSPYLRQIANDRSISKLATQEYFDEVLDELKEIAEKYRI</sequence>
<organism evidence="2 3">
    <name type="scientific">Zhenhengia yiwuensis</name>
    <dbReference type="NCBI Taxonomy" id="2763666"/>
    <lineage>
        <taxon>Bacteria</taxon>
        <taxon>Bacillati</taxon>
        <taxon>Bacillota</taxon>
        <taxon>Clostridia</taxon>
        <taxon>Lachnospirales</taxon>
        <taxon>Lachnospiraceae</taxon>
        <taxon>Zhenhengia</taxon>
    </lineage>
</organism>
<proteinExistence type="predicted"/>
<dbReference type="PROSITE" id="PS50943">
    <property type="entry name" value="HTH_CROC1"/>
    <property type="match status" value="1"/>
</dbReference>
<accession>A0A926EI00</accession>
<dbReference type="InterPro" id="IPR010982">
    <property type="entry name" value="Lambda_DNA-bd_dom_sf"/>
</dbReference>
<evidence type="ECO:0000259" key="1">
    <source>
        <dbReference type="PROSITE" id="PS50943"/>
    </source>
</evidence>
<dbReference type="SMART" id="SM00530">
    <property type="entry name" value="HTH_XRE"/>
    <property type="match status" value="1"/>
</dbReference>
<dbReference type="GO" id="GO:0003677">
    <property type="term" value="F:DNA binding"/>
    <property type="evidence" value="ECO:0007669"/>
    <property type="project" value="InterPro"/>
</dbReference>
<gene>
    <name evidence="2" type="ORF">H8718_10695</name>
</gene>